<evidence type="ECO:0000256" key="1">
    <source>
        <dbReference type="ARBA" id="ARBA00022574"/>
    </source>
</evidence>
<evidence type="ECO:0000313" key="5">
    <source>
        <dbReference type="EMBL" id="KAJ8313468.1"/>
    </source>
</evidence>
<organism evidence="5 6">
    <name type="scientific">Tegillarca granosa</name>
    <name type="common">Malaysian cockle</name>
    <name type="synonym">Anadara granosa</name>
    <dbReference type="NCBI Taxonomy" id="220873"/>
    <lineage>
        <taxon>Eukaryota</taxon>
        <taxon>Metazoa</taxon>
        <taxon>Spiralia</taxon>
        <taxon>Lophotrochozoa</taxon>
        <taxon>Mollusca</taxon>
        <taxon>Bivalvia</taxon>
        <taxon>Autobranchia</taxon>
        <taxon>Pteriomorphia</taxon>
        <taxon>Arcoida</taxon>
        <taxon>Arcoidea</taxon>
        <taxon>Arcidae</taxon>
        <taxon>Tegillarca</taxon>
    </lineage>
</organism>
<dbReference type="PANTHER" id="PTHR44324:SF1">
    <property type="entry name" value="WD REPEAT-CONTAINING PROTEIN 49"/>
    <property type="match status" value="1"/>
</dbReference>
<dbReference type="SMART" id="SM00320">
    <property type="entry name" value="WD40"/>
    <property type="match status" value="6"/>
</dbReference>
<dbReference type="SUPFAM" id="SSF50978">
    <property type="entry name" value="WD40 repeat-like"/>
    <property type="match status" value="1"/>
</dbReference>
<name>A0ABQ9FCR5_TEGGR</name>
<comment type="caution">
    <text evidence="5">The sequence shown here is derived from an EMBL/GenBank/DDBJ whole genome shotgun (WGS) entry which is preliminary data.</text>
</comment>
<protein>
    <submittedName>
        <fullName evidence="5">Uncharacterized protein</fullName>
    </submittedName>
</protein>
<proteinExistence type="predicted"/>
<feature type="non-terminal residue" evidence="5">
    <location>
        <position position="819"/>
    </location>
</feature>
<dbReference type="Gene3D" id="2.130.10.10">
    <property type="entry name" value="YVTN repeat-like/Quinoprotein amine dehydrogenase"/>
    <property type="match status" value="3"/>
</dbReference>
<keyword evidence="2" id="KW-0677">Repeat</keyword>
<evidence type="ECO:0000256" key="3">
    <source>
        <dbReference type="PROSITE-ProRule" id="PRU00221"/>
    </source>
</evidence>
<dbReference type="InterPro" id="IPR001680">
    <property type="entry name" value="WD40_rpt"/>
</dbReference>
<dbReference type="InterPro" id="IPR020472">
    <property type="entry name" value="WD40_PAC1"/>
</dbReference>
<feature type="repeat" description="WD" evidence="3">
    <location>
        <begin position="331"/>
        <end position="365"/>
    </location>
</feature>
<evidence type="ECO:0000256" key="2">
    <source>
        <dbReference type="ARBA" id="ARBA00022737"/>
    </source>
</evidence>
<keyword evidence="1 3" id="KW-0853">WD repeat</keyword>
<dbReference type="EMBL" id="JARBDR010000350">
    <property type="protein sequence ID" value="KAJ8313468.1"/>
    <property type="molecule type" value="Genomic_DNA"/>
</dbReference>
<feature type="repeat" description="WD" evidence="3">
    <location>
        <begin position="468"/>
        <end position="500"/>
    </location>
</feature>
<dbReference type="InterPro" id="IPR051242">
    <property type="entry name" value="WD-EF-hand_domain"/>
</dbReference>
<evidence type="ECO:0000256" key="4">
    <source>
        <dbReference type="SAM" id="MobiDB-lite"/>
    </source>
</evidence>
<dbReference type="Pfam" id="PF00400">
    <property type="entry name" value="WD40"/>
    <property type="match status" value="3"/>
</dbReference>
<dbReference type="InterPro" id="IPR015943">
    <property type="entry name" value="WD40/YVTN_repeat-like_dom_sf"/>
</dbReference>
<accession>A0ABQ9FCR5</accession>
<gene>
    <name evidence="5" type="ORF">KUTeg_008979</name>
</gene>
<sequence>MKNLPLTSLLHIQYTSKPAAMKNLPLTSLLHIQYTSKPAAMKNLPLTSLLHIQYTSKPAAMKNLPLTSLLHIQYTSKPAAMKNLPLTSLLHIQYTSKPAAMKNLPLTSLLHIQYTSKPAAMKNLPLTSLLHIQYTSKPAAMKNLPLTSLLHIQYTSKPAAMKNLPLTSLLHIQYTSKPAAMKNLPLTSLLHIQYTKTCLNVMLPHIQEGRYKNVQYTQHESNKGEWIRQVRYSQYLECFISCASTSHNSMVIGWMEKHSAVAQPKIDSKIMKVDKAYNKELILQSVTAQNLRNTQVSKEILRTAGIDTTAGVNHHVCLWNPYVVSKPNGVLRGHMASVIQVQFIKSRNQLISFSKDKVLRIWDVQLQVCIQRVAGMFPKGPEVITTLYFDESKDRNGTERNRLLITFNYQLCYMEMKLEIRDRVMSHDKPVLAAIYNQTFNQVISVCQSGTIIVWMIDTGQKVKQFNHTHGSSEVTCLAQDAQETKFFTGSTDGTVKIWDYNGHCYHTLDCAGGQPADVGQILNLKRSVVVVGLAKNITVFRDSSFKEHTVEPDIWKGQSEHVEDILCAAHTTPHQLATGSYDGEIVIWNSNSEIASKHLRQRAKKRESEKTFITITREELQMKSDTLLFLFSYVVQTTILPDSAKSRPKSRPVSRRSMAQESDQEGTGFMVSRLVYLDARKTNSAGNGANLMSCGGNGWVRFWNTNTAKLMAEFVAHQNADVDGVMKVWDILEYCTCPTDEIITDAPPLKTTFSPHVDMINALLITERNGRMLVVSASSDCSVVLSDIYGNRIGVFGQSVIASAGDISICEYFYLDFK</sequence>
<dbReference type="Proteomes" id="UP001217089">
    <property type="component" value="Unassembled WGS sequence"/>
</dbReference>
<dbReference type="PROSITE" id="PS50082">
    <property type="entry name" value="WD_REPEATS_2"/>
    <property type="match status" value="2"/>
</dbReference>
<dbReference type="PANTHER" id="PTHR44324">
    <property type="entry name" value="WD40 REPEAT DOMAIN 95"/>
    <property type="match status" value="1"/>
</dbReference>
<keyword evidence="6" id="KW-1185">Reference proteome</keyword>
<dbReference type="PROSITE" id="PS50294">
    <property type="entry name" value="WD_REPEATS_REGION"/>
    <property type="match status" value="1"/>
</dbReference>
<dbReference type="InterPro" id="IPR036322">
    <property type="entry name" value="WD40_repeat_dom_sf"/>
</dbReference>
<reference evidence="5 6" key="1">
    <citation type="submission" date="2022-12" db="EMBL/GenBank/DDBJ databases">
        <title>Chromosome-level genome of Tegillarca granosa.</title>
        <authorList>
            <person name="Kim J."/>
        </authorList>
    </citation>
    <scope>NUCLEOTIDE SEQUENCE [LARGE SCALE GENOMIC DNA]</scope>
    <source>
        <strain evidence="5">Teg-2019</strain>
        <tissue evidence="5">Adductor muscle</tissue>
    </source>
</reference>
<dbReference type="PRINTS" id="PR00320">
    <property type="entry name" value="GPROTEINBRPT"/>
</dbReference>
<feature type="region of interest" description="Disordered" evidence="4">
    <location>
        <begin position="644"/>
        <end position="666"/>
    </location>
</feature>
<evidence type="ECO:0000313" key="6">
    <source>
        <dbReference type="Proteomes" id="UP001217089"/>
    </source>
</evidence>